<comment type="caution">
    <text evidence="1">The sequence shown here is derived from an EMBL/GenBank/DDBJ whole genome shotgun (WGS) entry which is preliminary data.</text>
</comment>
<dbReference type="AlphaFoldDB" id="A0A9D2KXS0"/>
<proteinExistence type="predicted"/>
<reference evidence="1" key="2">
    <citation type="submission" date="2021-04" db="EMBL/GenBank/DDBJ databases">
        <authorList>
            <person name="Gilroy R."/>
        </authorList>
    </citation>
    <scope>NUCLEOTIDE SEQUENCE</scope>
    <source>
        <strain evidence="1">CHK171-505</strain>
    </source>
</reference>
<protein>
    <submittedName>
        <fullName evidence="1">Septum formation initiator family protein</fullName>
    </submittedName>
</protein>
<name>A0A9D2KXS0_9LACT</name>
<dbReference type="InterPro" id="IPR007060">
    <property type="entry name" value="FtsL/DivIC"/>
</dbReference>
<evidence type="ECO:0000313" key="2">
    <source>
        <dbReference type="Proteomes" id="UP000886856"/>
    </source>
</evidence>
<gene>
    <name evidence="1" type="ORF">H9948_08465</name>
</gene>
<feature type="non-terminal residue" evidence="1">
    <location>
        <position position="1"/>
    </location>
</feature>
<evidence type="ECO:0000313" key="1">
    <source>
        <dbReference type="EMBL" id="HJA90808.1"/>
    </source>
</evidence>
<dbReference type="Proteomes" id="UP000886856">
    <property type="component" value="Unassembled WGS sequence"/>
</dbReference>
<sequence>LLQDDEYVAKIARSRYYLSKDGELIFSLPEDNRSKAAEKEISEEKSAE</sequence>
<dbReference type="EMBL" id="DWYW01000195">
    <property type="protein sequence ID" value="HJA90808.1"/>
    <property type="molecule type" value="Genomic_DNA"/>
</dbReference>
<organism evidence="1 2">
    <name type="scientific">Candidatus Jeotgalibaca merdavium</name>
    <dbReference type="NCBI Taxonomy" id="2838627"/>
    <lineage>
        <taxon>Bacteria</taxon>
        <taxon>Bacillati</taxon>
        <taxon>Bacillota</taxon>
        <taxon>Bacilli</taxon>
        <taxon>Lactobacillales</taxon>
        <taxon>Carnobacteriaceae</taxon>
        <taxon>Jeotgalibaca</taxon>
    </lineage>
</organism>
<dbReference type="Pfam" id="PF04977">
    <property type="entry name" value="DivIC"/>
    <property type="match status" value="1"/>
</dbReference>
<accession>A0A9D2KXS0</accession>
<reference evidence="1" key="1">
    <citation type="journal article" date="2021" name="PeerJ">
        <title>Extensive microbial diversity within the chicken gut microbiome revealed by metagenomics and culture.</title>
        <authorList>
            <person name="Gilroy R."/>
            <person name="Ravi A."/>
            <person name="Getino M."/>
            <person name="Pursley I."/>
            <person name="Horton D.L."/>
            <person name="Alikhan N.F."/>
            <person name="Baker D."/>
            <person name="Gharbi K."/>
            <person name="Hall N."/>
            <person name="Watson M."/>
            <person name="Adriaenssens E.M."/>
            <person name="Foster-Nyarko E."/>
            <person name="Jarju S."/>
            <person name="Secka A."/>
            <person name="Antonio M."/>
            <person name="Oren A."/>
            <person name="Chaudhuri R.R."/>
            <person name="La Ragione R."/>
            <person name="Hildebrand F."/>
            <person name="Pallen M.J."/>
        </authorList>
    </citation>
    <scope>NUCLEOTIDE SEQUENCE</scope>
    <source>
        <strain evidence="1">CHK171-505</strain>
    </source>
</reference>